<feature type="transmembrane region" description="Helical" evidence="13">
    <location>
        <begin position="12"/>
        <end position="34"/>
    </location>
</feature>
<keyword evidence="8" id="KW-0067">ATP-binding</keyword>
<dbReference type="Pfam" id="PF02743">
    <property type="entry name" value="dCache_1"/>
    <property type="match status" value="1"/>
</dbReference>
<dbReference type="Proteomes" id="UP000187425">
    <property type="component" value="Unassembled WGS sequence"/>
</dbReference>
<evidence type="ECO:0000256" key="3">
    <source>
        <dbReference type="ARBA" id="ARBA00022553"/>
    </source>
</evidence>
<evidence type="ECO:0000256" key="13">
    <source>
        <dbReference type="SAM" id="Phobius"/>
    </source>
</evidence>
<evidence type="ECO:0000259" key="14">
    <source>
        <dbReference type="PROSITE" id="PS50885"/>
    </source>
</evidence>
<gene>
    <name evidence="15" type="ORF">BSK65_25920</name>
</gene>
<dbReference type="SMART" id="SM00304">
    <property type="entry name" value="HAMP"/>
    <property type="match status" value="1"/>
</dbReference>
<evidence type="ECO:0000256" key="8">
    <source>
        <dbReference type="ARBA" id="ARBA00022840"/>
    </source>
</evidence>
<feature type="coiled-coil region" evidence="12">
    <location>
        <begin position="358"/>
        <end position="385"/>
    </location>
</feature>
<evidence type="ECO:0000256" key="5">
    <source>
        <dbReference type="ARBA" id="ARBA00022692"/>
    </source>
</evidence>
<dbReference type="Pfam" id="PF00672">
    <property type="entry name" value="HAMP"/>
    <property type="match status" value="1"/>
</dbReference>
<comment type="subcellular location">
    <subcellularLocation>
        <location evidence="1">Cell membrane</location>
        <topology evidence="1">Multi-pass membrane protein</topology>
    </subcellularLocation>
</comment>
<evidence type="ECO:0000256" key="7">
    <source>
        <dbReference type="ARBA" id="ARBA00022777"/>
    </source>
</evidence>
<dbReference type="Gene3D" id="6.10.340.10">
    <property type="match status" value="1"/>
</dbReference>
<keyword evidence="9 13" id="KW-1133">Transmembrane helix</keyword>
<evidence type="ECO:0000256" key="6">
    <source>
        <dbReference type="ARBA" id="ARBA00022741"/>
    </source>
</evidence>
<keyword evidence="3" id="KW-0597">Phosphoprotein</keyword>
<dbReference type="OrthoDB" id="9776552at2"/>
<protein>
    <recommendedName>
        <fullName evidence="14">HAMP domain-containing protein</fullName>
    </recommendedName>
</protein>
<dbReference type="InterPro" id="IPR033479">
    <property type="entry name" value="dCache_1"/>
</dbReference>
<dbReference type="Pfam" id="PF06580">
    <property type="entry name" value="His_kinase"/>
    <property type="match status" value="1"/>
</dbReference>
<accession>A0A1R0Z9U8</accession>
<keyword evidence="7" id="KW-0418">Kinase</keyword>
<dbReference type="SUPFAM" id="SSF55874">
    <property type="entry name" value="ATPase domain of HSP90 chaperone/DNA topoisomerase II/histidine kinase"/>
    <property type="match status" value="1"/>
</dbReference>
<dbReference type="InterPro" id="IPR003594">
    <property type="entry name" value="HATPase_dom"/>
</dbReference>
<evidence type="ECO:0000313" key="15">
    <source>
        <dbReference type="EMBL" id="OME65130.1"/>
    </source>
</evidence>
<dbReference type="PANTHER" id="PTHR34220">
    <property type="entry name" value="SENSOR HISTIDINE KINASE YPDA"/>
    <property type="match status" value="1"/>
</dbReference>
<dbReference type="GO" id="GO:0000155">
    <property type="term" value="F:phosphorelay sensor kinase activity"/>
    <property type="evidence" value="ECO:0007669"/>
    <property type="project" value="InterPro"/>
</dbReference>
<keyword evidence="12" id="KW-0175">Coiled coil</keyword>
<dbReference type="Pfam" id="PF02518">
    <property type="entry name" value="HATPase_c"/>
    <property type="match status" value="1"/>
</dbReference>
<feature type="transmembrane region" description="Helical" evidence="13">
    <location>
        <begin position="298"/>
        <end position="321"/>
    </location>
</feature>
<keyword evidence="4" id="KW-0808">Transferase</keyword>
<dbReference type="EMBL" id="MPTW01000021">
    <property type="protein sequence ID" value="OME65130.1"/>
    <property type="molecule type" value="Genomic_DNA"/>
</dbReference>
<evidence type="ECO:0000256" key="2">
    <source>
        <dbReference type="ARBA" id="ARBA00022475"/>
    </source>
</evidence>
<dbReference type="InterPro" id="IPR003660">
    <property type="entry name" value="HAMP_dom"/>
</dbReference>
<evidence type="ECO:0000256" key="1">
    <source>
        <dbReference type="ARBA" id="ARBA00004651"/>
    </source>
</evidence>
<keyword evidence="11 13" id="KW-0472">Membrane</keyword>
<organism evidence="15 16">
    <name type="scientific">Paenibacillus odorifer</name>
    <dbReference type="NCBI Taxonomy" id="189426"/>
    <lineage>
        <taxon>Bacteria</taxon>
        <taxon>Bacillati</taxon>
        <taxon>Bacillota</taxon>
        <taxon>Bacilli</taxon>
        <taxon>Bacillales</taxon>
        <taxon>Paenibacillaceae</taxon>
        <taxon>Paenibacillus</taxon>
    </lineage>
</organism>
<evidence type="ECO:0000256" key="4">
    <source>
        <dbReference type="ARBA" id="ARBA00022679"/>
    </source>
</evidence>
<evidence type="ECO:0000313" key="16">
    <source>
        <dbReference type="Proteomes" id="UP000187425"/>
    </source>
</evidence>
<dbReference type="PANTHER" id="PTHR34220:SF11">
    <property type="entry name" value="SENSOR PROTEIN KINASE HPTS"/>
    <property type="match status" value="1"/>
</dbReference>
<evidence type="ECO:0000256" key="12">
    <source>
        <dbReference type="SAM" id="Coils"/>
    </source>
</evidence>
<keyword evidence="5 13" id="KW-0812">Transmembrane</keyword>
<evidence type="ECO:0000256" key="11">
    <source>
        <dbReference type="ARBA" id="ARBA00023136"/>
    </source>
</evidence>
<evidence type="ECO:0000256" key="9">
    <source>
        <dbReference type="ARBA" id="ARBA00022989"/>
    </source>
</evidence>
<dbReference type="Gene3D" id="3.30.565.10">
    <property type="entry name" value="Histidine kinase-like ATPase, C-terminal domain"/>
    <property type="match status" value="1"/>
</dbReference>
<sequence>MIKLLRKSKVQRRLMISFLLLAIIPLCTFGFLAYHKSNEAITSKTTTFVNDILRLLGSKIGTEVAKYETFADQIMLNGDIQQALLRYNRLSDLDISNIHKKFEDTVLSDKFWLFATIKTLQILTNNGQVLYDYGYEEFTTEDKQRIFAQAKQNKSADIWTTAHTTAGDNILSLSRRIPLSYGSGETVGFVIMGIDEELFSQILFGSINMGQGSEQIIMNDAGEILTSNNHLFQSDQDLEANRTLNHLINSRMETGTVTLRAEPYFFLNTHNEVLHWNVISLIPQAYLNMGSVEIRNEMFFIAVICVVVSSLFATFISVSISTPLKKLVSGMNQVMRGNLKVEINDNHPDEIGYLSGKFEAMIEEIKLLIDRVEQEQAQKRGIELQMLQAQINPHFLFNTLSSLKWTAMLSQADSVSNGLGALAELLRSTIVQKNERITLGEELRNIKNYVVIQQIRYGMSLQVDVQIPEQLLDTQVLKFLLQPIVENSIIHGLSGENMEPRITMTAELNGEVLKIKLSDNGKGMSAEKLQEILQLKDNHSENRLANIGIGNVRERIKLHYGDLYGLEIWSKPDQGTDVIITIPYISTLQEDSADADTNCG</sequence>
<comment type="caution">
    <text evidence="15">The sequence shown here is derived from an EMBL/GenBank/DDBJ whole genome shotgun (WGS) entry which is preliminary data.</text>
</comment>
<dbReference type="InterPro" id="IPR050640">
    <property type="entry name" value="Bact_2-comp_sensor_kinase"/>
</dbReference>
<dbReference type="SUPFAM" id="SSF158472">
    <property type="entry name" value="HAMP domain-like"/>
    <property type="match status" value="1"/>
</dbReference>
<dbReference type="GO" id="GO:0005524">
    <property type="term" value="F:ATP binding"/>
    <property type="evidence" value="ECO:0007669"/>
    <property type="project" value="UniProtKB-KW"/>
</dbReference>
<dbReference type="RefSeq" id="WP_076286551.1">
    <property type="nucleotide sequence ID" value="NZ_MPTW01000021.1"/>
</dbReference>
<evidence type="ECO:0000256" key="10">
    <source>
        <dbReference type="ARBA" id="ARBA00023012"/>
    </source>
</evidence>
<feature type="domain" description="HAMP" evidence="14">
    <location>
        <begin position="318"/>
        <end position="370"/>
    </location>
</feature>
<proteinExistence type="predicted"/>
<keyword evidence="10" id="KW-0902">Two-component regulatory system</keyword>
<dbReference type="AlphaFoldDB" id="A0A1R0Z9U8"/>
<dbReference type="InterPro" id="IPR036890">
    <property type="entry name" value="HATPase_C_sf"/>
</dbReference>
<dbReference type="GO" id="GO:0005886">
    <property type="term" value="C:plasma membrane"/>
    <property type="evidence" value="ECO:0007669"/>
    <property type="project" value="UniProtKB-SubCell"/>
</dbReference>
<keyword evidence="6" id="KW-0547">Nucleotide-binding</keyword>
<dbReference type="PROSITE" id="PS50885">
    <property type="entry name" value="HAMP"/>
    <property type="match status" value="1"/>
</dbReference>
<reference evidence="15 16" key="1">
    <citation type="submission" date="2016-11" db="EMBL/GenBank/DDBJ databases">
        <title>Paenibacillus species isolates.</title>
        <authorList>
            <person name="Beno S.M."/>
        </authorList>
    </citation>
    <scope>NUCLEOTIDE SEQUENCE [LARGE SCALE GENOMIC DNA]</scope>
    <source>
        <strain evidence="15 16">FSL H7-0443</strain>
    </source>
</reference>
<name>A0A1R0Z9U8_9BACL</name>
<keyword evidence="2" id="KW-1003">Cell membrane</keyword>
<dbReference type="CDD" id="cd06225">
    <property type="entry name" value="HAMP"/>
    <property type="match status" value="1"/>
</dbReference>
<dbReference type="InterPro" id="IPR010559">
    <property type="entry name" value="Sig_transdc_His_kin_internal"/>
</dbReference>